<protein>
    <submittedName>
        <fullName evidence="5">Class I SAM-dependent methyltransferase</fullName>
    </submittedName>
</protein>
<dbReference type="PANTHER" id="PTHR43464:SF19">
    <property type="entry name" value="UBIQUINONE BIOSYNTHESIS O-METHYLTRANSFERASE, MITOCHONDRIAL"/>
    <property type="match status" value="1"/>
</dbReference>
<organism evidence="5 6">
    <name type="scientific">Streptomyces adustus</name>
    <dbReference type="NCBI Taxonomy" id="1609272"/>
    <lineage>
        <taxon>Bacteria</taxon>
        <taxon>Bacillati</taxon>
        <taxon>Actinomycetota</taxon>
        <taxon>Actinomycetes</taxon>
        <taxon>Kitasatosporales</taxon>
        <taxon>Streptomycetaceae</taxon>
        <taxon>Streptomyces</taxon>
    </lineage>
</organism>
<keyword evidence="3" id="KW-0949">S-adenosyl-L-methionine</keyword>
<name>A0A5N8V4C9_9ACTN</name>
<gene>
    <name evidence="5" type="ORF">FNH09_02230</name>
</gene>
<dbReference type="Proteomes" id="UP000325849">
    <property type="component" value="Unassembled WGS sequence"/>
</dbReference>
<dbReference type="InterPro" id="IPR029063">
    <property type="entry name" value="SAM-dependent_MTases_sf"/>
</dbReference>
<dbReference type="InterPro" id="IPR013216">
    <property type="entry name" value="Methyltransf_11"/>
</dbReference>
<evidence type="ECO:0000313" key="6">
    <source>
        <dbReference type="Proteomes" id="UP000325849"/>
    </source>
</evidence>
<dbReference type="PANTHER" id="PTHR43464">
    <property type="entry name" value="METHYLTRANSFERASE"/>
    <property type="match status" value="1"/>
</dbReference>
<comment type="caution">
    <text evidence="5">The sequence shown here is derived from an EMBL/GenBank/DDBJ whole genome shotgun (WGS) entry which is preliminary data.</text>
</comment>
<dbReference type="OrthoDB" id="9808140at2"/>
<reference evidence="5 6" key="1">
    <citation type="submission" date="2019-07" db="EMBL/GenBank/DDBJ databases">
        <title>New species of Amycolatopsis and Streptomyces.</title>
        <authorList>
            <person name="Duangmal K."/>
            <person name="Teo W.F.A."/>
            <person name="Lipun K."/>
        </authorList>
    </citation>
    <scope>NUCLEOTIDE SEQUENCE [LARGE SCALE GENOMIC DNA]</scope>
    <source>
        <strain evidence="5 6">NBRC 109810</strain>
    </source>
</reference>
<evidence type="ECO:0000259" key="4">
    <source>
        <dbReference type="Pfam" id="PF08241"/>
    </source>
</evidence>
<keyword evidence="1 5" id="KW-0489">Methyltransferase</keyword>
<evidence type="ECO:0000256" key="3">
    <source>
        <dbReference type="ARBA" id="ARBA00022691"/>
    </source>
</evidence>
<dbReference type="Pfam" id="PF08241">
    <property type="entry name" value="Methyltransf_11"/>
    <property type="match status" value="1"/>
</dbReference>
<dbReference type="Gene3D" id="3.40.50.150">
    <property type="entry name" value="Vaccinia Virus protein VP39"/>
    <property type="match status" value="1"/>
</dbReference>
<dbReference type="GO" id="GO:0008757">
    <property type="term" value="F:S-adenosylmethionine-dependent methyltransferase activity"/>
    <property type="evidence" value="ECO:0007669"/>
    <property type="project" value="InterPro"/>
</dbReference>
<evidence type="ECO:0000256" key="2">
    <source>
        <dbReference type="ARBA" id="ARBA00022679"/>
    </source>
</evidence>
<dbReference type="SUPFAM" id="SSF53335">
    <property type="entry name" value="S-adenosyl-L-methionine-dependent methyltransferases"/>
    <property type="match status" value="1"/>
</dbReference>
<sequence length="217" mass="24197">MPHLDSQPAYWDAAATTKTFTHPLHLPWLDDVDRQAAVLDYGCGYGRTMHALRQQGFTSVCGVDTSPGMISRARALHPTMRFTVLDSPPTLAHPDASIDMVILFAVLTCIPGDDAQRRLASELSRVLRPGGILYLSDLLLQNDERNRDRYARFAERYGTYGVFETGDGAVCRHHPIDWFTSLLADFEITGARRIAVATMNGHEAEGIQILARHGHRR</sequence>
<dbReference type="CDD" id="cd02440">
    <property type="entry name" value="AdoMet_MTases"/>
    <property type="match status" value="1"/>
</dbReference>
<keyword evidence="2 5" id="KW-0808">Transferase</keyword>
<evidence type="ECO:0000256" key="1">
    <source>
        <dbReference type="ARBA" id="ARBA00022603"/>
    </source>
</evidence>
<dbReference type="EMBL" id="VJZD01000004">
    <property type="protein sequence ID" value="MPY30171.1"/>
    <property type="molecule type" value="Genomic_DNA"/>
</dbReference>
<evidence type="ECO:0000313" key="5">
    <source>
        <dbReference type="EMBL" id="MPY30171.1"/>
    </source>
</evidence>
<dbReference type="AlphaFoldDB" id="A0A5N8V4C9"/>
<accession>A0A5N8V4C9</accession>
<proteinExistence type="predicted"/>
<dbReference type="GO" id="GO:0032259">
    <property type="term" value="P:methylation"/>
    <property type="evidence" value="ECO:0007669"/>
    <property type="project" value="UniProtKB-KW"/>
</dbReference>
<keyword evidence="6" id="KW-1185">Reference proteome</keyword>
<feature type="domain" description="Methyltransferase type 11" evidence="4">
    <location>
        <begin position="39"/>
        <end position="135"/>
    </location>
</feature>